<accession>A0A2H0RKK4</accession>
<comment type="caution">
    <text evidence="1">The sequence shown here is derived from an EMBL/GenBank/DDBJ whole genome shotgun (WGS) entry which is preliminary data.</text>
</comment>
<proteinExistence type="predicted"/>
<name>A0A2H0RKK4_9BACT</name>
<gene>
    <name evidence="1" type="ORF">COV07_00880</name>
</gene>
<organism evidence="1 2">
    <name type="scientific">Candidatus Vogelbacteria bacterium CG10_big_fil_rev_8_21_14_0_10_45_14</name>
    <dbReference type="NCBI Taxonomy" id="1975042"/>
    <lineage>
        <taxon>Bacteria</taxon>
        <taxon>Candidatus Vogeliibacteriota</taxon>
    </lineage>
</organism>
<dbReference type="AlphaFoldDB" id="A0A2H0RKK4"/>
<evidence type="ECO:0000313" key="1">
    <source>
        <dbReference type="EMBL" id="PIR47082.1"/>
    </source>
</evidence>
<dbReference type="EMBL" id="PCYL01000008">
    <property type="protein sequence ID" value="PIR47082.1"/>
    <property type="molecule type" value="Genomic_DNA"/>
</dbReference>
<evidence type="ECO:0000313" key="2">
    <source>
        <dbReference type="Proteomes" id="UP000230833"/>
    </source>
</evidence>
<dbReference type="Proteomes" id="UP000230833">
    <property type="component" value="Unassembled WGS sequence"/>
</dbReference>
<protein>
    <submittedName>
        <fullName evidence="1">Uncharacterized protein</fullName>
    </submittedName>
</protein>
<reference evidence="1 2" key="1">
    <citation type="submission" date="2017-09" db="EMBL/GenBank/DDBJ databases">
        <title>Depth-based differentiation of microbial function through sediment-hosted aquifers and enrichment of novel symbionts in the deep terrestrial subsurface.</title>
        <authorList>
            <person name="Probst A.J."/>
            <person name="Ladd B."/>
            <person name="Jarett J.K."/>
            <person name="Geller-Mcgrath D.E."/>
            <person name="Sieber C.M."/>
            <person name="Emerson J.B."/>
            <person name="Anantharaman K."/>
            <person name="Thomas B.C."/>
            <person name="Malmstrom R."/>
            <person name="Stieglmeier M."/>
            <person name="Klingl A."/>
            <person name="Woyke T."/>
            <person name="Ryan C.M."/>
            <person name="Banfield J.F."/>
        </authorList>
    </citation>
    <scope>NUCLEOTIDE SEQUENCE [LARGE SCALE GENOMIC DNA]</scope>
    <source>
        <strain evidence="1">CG10_big_fil_rev_8_21_14_0_10_45_14</strain>
    </source>
</reference>
<sequence length="116" mass="13230">MWDEPNDENLKMIDLLEEESVKDARLASELSKIEVPTSATTAHLSLIRAFGYRSQLLSIMASIEWAPLEAFDAANEYLFETNDMIARMEEINEYFRARGIAFNEAESAKLTVTSYE</sequence>